<sequence>MSDWSLSLIRAVPSSLNLNCSSTRGDGQTPHAVCTIDRSRLSDTVCDGHAATKVFFQVTGNKTGSQTCEVNLSAASCDDHVLAGGCGCIERRGEREVFQYRPVVNQSGYYRGTVNCSTDCRDQANGNPVWTGSDTCVMKSMPKRDNTETGGSTRVEYSARGCILTIISLSLSCLMRSHYFTV</sequence>
<gene>
    <name evidence="1" type="ORF">BaRGS_00036452</name>
</gene>
<proteinExistence type="predicted"/>
<dbReference type="EMBL" id="JACVVK020000513">
    <property type="protein sequence ID" value="KAK7469546.1"/>
    <property type="molecule type" value="Genomic_DNA"/>
</dbReference>
<evidence type="ECO:0000313" key="1">
    <source>
        <dbReference type="EMBL" id="KAK7469546.1"/>
    </source>
</evidence>
<dbReference type="Proteomes" id="UP001519460">
    <property type="component" value="Unassembled WGS sequence"/>
</dbReference>
<reference evidence="1 2" key="1">
    <citation type="journal article" date="2023" name="Sci. Data">
        <title>Genome assembly of the Korean intertidal mud-creeper Batillaria attramentaria.</title>
        <authorList>
            <person name="Patra A.K."/>
            <person name="Ho P.T."/>
            <person name="Jun S."/>
            <person name="Lee S.J."/>
            <person name="Kim Y."/>
            <person name="Won Y.J."/>
        </authorList>
    </citation>
    <scope>NUCLEOTIDE SEQUENCE [LARGE SCALE GENOMIC DNA]</scope>
    <source>
        <strain evidence="1">Wonlab-2016</strain>
    </source>
</reference>
<protein>
    <submittedName>
        <fullName evidence="1">Uncharacterized protein</fullName>
    </submittedName>
</protein>
<name>A0ABD0JBG1_9CAEN</name>
<accession>A0ABD0JBG1</accession>
<organism evidence="1 2">
    <name type="scientific">Batillaria attramentaria</name>
    <dbReference type="NCBI Taxonomy" id="370345"/>
    <lineage>
        <taxon>Eukaryota</taxon>
        <taxon>Metazoa</taxon>
        <taxon>Spiralia</taxon>
        <taxon>Lophotrochozoa</taxon>
        <taxon>Mollusca</taxon>
        <taxon>Gastropoda</taxon>
        <taxon>Caenogastropoda</taxon>
        <taxon>Sorbeoconcha</taxon>
        <taxon>Cerithioidea</taxon>
        <taxon>Batillariidae</taxon>
        <taxon>Batillaria</taxon>
    </lineage>
</organism>
<keyword evidence="2" id="KW-1185">Reference proteome</keyword>
<dbReference type="AlphaFoldDB" id="A0ABD0JBG1"/>
<evidence type="ECO:0000313" key="2">
    <source>
        <dbReference type="Proteomes" id="UP001519460"/>
    </source>
</evidence>
<comment type="caution">
    <text evidence="1">The sequence shown here is derived from an EMBL/GenBank/DDBJ whole genome shotgun (WGS) entry which is preliminary data.</text>
</comment>